<evidence type="ECO:0000256" key="3">
    <source>
        <dbReference type="ARBA" id="ARBA00022475"/>
    </source>
</evidence>
<dbReference type="GO" id="GO:0009252">
    <property type="term" value="P:peptidoglycan biosynthetic process"/>
    <property type="evidence" value="ECO:0007669"/>
    <property type="project" value="UniProtKB-UniRule"/>
</dbReference>
<proteinExistence type="inferred from homology"/>
<dbReference type="GO" id="GO:0071555">
    <property type="term" value="P:cell wall organization"/>
    <property type="evidence" value="ECO:0007669"/>
    <property type="project" value="UniProtKB-KW"/>
</dbReference>
<comment type="pathway">
    <text evidence="2 16">Cell wall biogenesis; peptidoglycan biosynthesis.</text>
</comment>
<reference evidence="17" key="1">
    <citation type="submission" date="2023-08" db="EMBL/GenBank/DDBJ databases">
        <title>Emergence of clinically-relevant ST2 carbapenem-resistant Acinetobacter baumannii strains in hospital sewages in Zhejiang, East of China.</title>
        <authorList>
            <person name="Kaichao C."/>
            <person name="Zhang R."/>
        </authorList>
    </citation>
    <scope>NUCLEOTIDE SEQUENCE</scope>
    <source>
        <strain evidence="17">M-RB-37</strain>
    </source>
</reference>
<feature type="transmembrane region" description="Helical" evidence="16">
    <location>
        <begin position="208"/>
        <end position="228"/>
    </location>
</feature>
<dbReference type="InterPro" id="IPR018365">
    <property type="entry name" value="Cell_cycle_FtsW-rel_CS"/>
</dbReference>
<dbReference type="PROSITE" id="PS00428">
    <property type="entry name" value="FTSW_RODA_SPOVE"/>
    <property type="match status" value="1"/>
</dbReference>
<dbReference type="GO" id="GO:0032153">
    <property type="term" value="C:cell division site"/>
    <property type="evidence" value="ECO:0007669"/>
    <property type="project" value="UniProtKB-UniRule"/>
</dbReference>
<feature type="transmembrane region" description="Helical" evidence="16">
    <location>
        <begin position="358"/>
        <end position="379"/>
    </location>
</feature>
<evidence type="ECO:0000256" key="5">
    <source>
        <dbReference type="ARBA" id="ARBA00022676"/>
    </source>
</evidence>
<name>A0AAW8J6F2_9GAMM</name>
<dbReference type="PANTHER" id="PTHR30474">
    <property type="entry name" value="CELL CYCLE PROTEIN"/>
    <property type="match status" value="1"/>
</dbReference>
<feature type="transmembrane region" description="Helical" evidence="16">
    <location>
        <begin position="31"/>
        <end position="54"/>
    </location>
</feature>
<keyword evidence="4 16" id="KW-0132">Cell division</keyword>
<dbReference type="Proteomes" id="UP001243844">
    <property type="component" value="Unassembled WGS sequence"/>
</dbReference>
<keyword evidence="5 16" id="KW-0328">Glycosyltransferase</keyword>
<dbReference type="Pfam" id="PF01098">
    <property type="entry name" value="FTSW_RODA_SPOVE"/>
    <property type="match status" value="1"/>
</dbReference>
<feature type="transmembrane region" description="Helical" evidence="16">
    <location>
        <begin position="66"/>
        <end position="84"/>
    </location>
</feature>
<comment type="similarity">
    <text evidence="14 16">Belongs to the SEDS family. FtsW subfamily.</text>
</comment>
<dbReference type="PANTHER" id="PTHR30474:SF2">
    <property type="entry name" value="PEPTIDOGLYCAN GLYCOSYLTRANSFERASE FTSW-RELATED"/>
    <property type="match status" value="1"/>
</dbReference>
<keyword evidence="13 16" id="KW-0961">Cell wall biogenesis/degradation</keyword>
<keyword evidence="7 16" id="KW-0812">Transmembrane</keyword>
<keyword evidence="12 16" id="KW-0131">Cell cycle</keyword>
<feature type="transmembrane region" description="Helical" evidence="16">
    <location>
        <begin position="184"/>
        <end position="201"/>
    </location>
</feature>
<dbReference type="GO" id="GO:0015648">
    <property type="term" value="F:lipid-linked peptidoglycan transporter activity"/>
    <property type="evidence" value="ECO:0007669"/>
    <property type="project" value="TreeGrafter"/>
</dbReference>
<evidence type="ECO:0000256" key="4">
    <source>
        <dbReference type="ARBA" id="ARBA00022618"/>
    </source>
</evidence>
<feature type="transmembrane region" description="Helical" evidence="16">
    <location>
        <begin position="96"/>
        <end position="113"/>
    </location>
</feature>
<keyword evidence="6 16" id="KW-0808">Transferase</keyword>
<keyword evidence="8 16" id="KW-0133">Cell shape</keyword>
<keyword evidence="11 16" id="KW-0472">Membrane</keyword>
<dbReference type="GO" id="GO:0008955">
    <property type="term" value="F:peptidoglycan glycosyltransferase activity"/>
    <property type="evidence" value="ECO:0007669"/>
    <property type="project" value="UniProtKB-UniRule"/>
</dbReference>
<gene>
    <name evidence="16 17" type="primary">ftsW</name>
    <name evidence="17" type="ORF">RFH47_00180</name>
</gene>
<evidence type="ECO:0000256" key="15">
    <source>
        <dbReference type="ARBA" id="ARBA00049902"/>
    </source>
</evidence>
<evidence type="ECO:0000256" key="7">
    <source>
        <dbReference type="ARBA" id="ARBA00022692"/>
    </source>
</evidence>
<protein>
    <recommendedName>
        <fullName evidence="16">Probable peptidoglycan glycosyltransferase FtsW</fullName>
        <shortName evidence="16">PGT</shortName>
        <ecNumber evidence="16">2.4.99.28</ecNumber>
    </recommendedName>
    <alternativeName>
        <fullName evidence="16">Cell division protein FtsW</fullName>
    </alternativeName>
    <alternativeName>
        <fullName evidence="16">Cell wall polymerase</fullName>
    </alternativeName>
    <alternativeName>
        <fullName evidence="16">Peptidoglycan polymerase</fullName>
        <shortName evidence="16">PG polymerase</shortName>
    </alternativeName>
</protein>
<dbReference type="NCBIfam" id="TIGR02614">
    <property type="entry name" value="ftsW"/>
    <property type="match status" value="1"/>
</dbReference>
<evidence type="ECO:0000256" key="10">
    <source>
        <dbReference type="ARBA" id="ARBA00022989"/>
    </source>
</evidence>
<evidence type="ECO:0000256" key="9">
    <source>
        <dbReference type="ARBA" id="ARBA00022984"/>
    </source>
</evidence>
<feature type="transmembrane region" description="Helical" evidence="16">
    <location>
        <begin position="125"/>
        <end position="149"/>
    </location>
</feature>
<evidence type="ECO:0000313" key="18">
    <source>
        <dbReference type="Proteomes" id="UP001243844"/>
    </source>
</evidence>
<dbReference type="EMBL" id="JAVIDL010000001">
    <property type="protein sequence ID" value="MDQ8934165.1"/>
    <property type="molecule type" value="Genomic_DNA"/>
</dbReference>
<feature type="transmembrane region" description="Helical" evidence="16">
    <location>
        <begin position="161"/>
        <end position="178"/>
    </location>
</feature>
<keyword evidence="9 16" id="KW-0573">Peptidoglycan synthesis</keyword>
<comment type="catalytic activity">
    <reaction evidence="15 16">
        <text>[GlcNAc-(1-&gt;4)-Mur2Ac(oyl-L-Ala-gamma-D-Glu-L-Lys-D-Ala-D-Ala)](n)-di-trans,octa-cis-undecaprenyl diphosphate + beta-D-GlcNAc-(1-&gt;4)-Mur2Ac(oyl-L-Ala-gamma-D-Glu-L-Lys-D-Ala-D-Ala)-di-trans,octa-cis-undecaprenyl diphosphate = [GlcNAc-(1-&gt;4)-Mur2Ac(oyl-L-Ala-gamma-D-Glu-L-Lys-D-Ala-D-Ala)](n+1)-di-trans,octa-cis-undecaprenyl diphosphate + di-trans,octa-cis-undecaprenyl diphosphate + H(+)</text>
        <dbReference type="Rhea" id="RHEA:23708"/>
        <dbReference type="Rhea" id="RHEA-COMP:9602"/>
        <dbReference type="Rhea" id="RHEA-COMP:9603"/>
        <dbReference type="ChEBI" id="CHEBI:15378"/>
        <dbReference type="ChEBI" id="CHEBI:58405"/>
        <dbReference type="ChEBI" id="CHEBI:60033"/>
        <dbReference type="ChEBI" id="CHEBI:78435"/>
        <dbReference type="EC" id="2.4.99.28"/>
    </reaction>
</comment>
<dbReference type="InterPro" id="IPR001182">
    <property type="entry name" value="FtsW/RodA"/>
</dbReference>
<evidence type="ECO:0000256" key="16">
    <source>
        <dbReference type="HAMAP-Rule" id="MF_00913"/>
    </source>
</evidence>
<dbReference type="GO" id="GO:0005886">
    <property type="term" value="C:plasma membrane"/>
    <property type="evidence" value="ECO:0007669"/>
    <property type="project" value="UniProtKB-SubCell"/>
</dbReference>
<evidence type="ECO:0000256" key="2">
    <source>
        <dbReference type="ARBA" id="ARBA00004752"/>
    </source>
</evidence>
<evidence type="ECO:0000256" key="13">
    <source>
        <dbReference type="ARBA" id="ARBA00023316"/>
    </source>
</evidence>
<feature type="transmembrane region" description="Helical" evidence="16">
    <location>
        <begin position="325"/>
        <end position="346"/>
    </location>
</feature>
<dbReference type="HAMAP" id="MF_00913">
    <property type="entry name" value="PGT_FtsW_proteobact"/>
    <property type="match status" value="1"/>
</dbReference>
<comment type="function">
    <text evidence="16">Peptidoglycan polymerase that is essential for cell division.</text>
</comment>
<feature type="transmembrane region" description="Helical" evidence="16">
    <location>
        <begin position="291"/>
        <end position="313"/>
    </location>
</feature>
<evidence type="ECO:0000256" key="12">
    <source>
        <dbReference type="ARBA" id="ARBA00023306"/>
    </source>
</evidence>
<dbReference type="GO" id="GO:0008360">
    <property type="term" value="P:regulation of cell shape"/>
    <property type="evidence" value="ECO:0007669"/>
    <property type="project" value="UniProtKB-KW"/>
</dbReference>
<keyword evidence="10 16" id="KW-1133">Transmembrane helix</keyword>
<evidence type="ECO:0000256" key="11">
    <source>
        <dbReference type="ARBA" id="ARBA00023136"/>
    </source>
</evidence>
<dbReference type="EC" id="2.4.99.28" evidence="16"/>
<evidence type="ECO:0000256" key="14">
    <source>
        <dbReference type="ARBA" id="ARBA00038053"/>
    </source>
</evidence>
<sequence>MAGLETTINKINQIFEKVQPKLPAEFSTRNVLMFCVMALLCIGTVMVASASMPYAEGLHENPFHYVVRHAISIVVASAVAFAVYQVSLTTWFKHTFLLWLVAIILLALVLVVGTEVNGSKRWIRLAGFTLQSSEVAKVVMAIFTADYVVRRADEVRNSLKGFGRLLGAMIITIVLIVFEPDLGATAVIVLMMIGVFFLAGAPMIQFAVAFLAVIGALILAIVLEPYRLERLTSFSNPWADPLGSGYQLSNALMAFGRGEWTGVGLGHSIQKMSYLPEAHTDFMLAIFGEEFGFLGIAVVMILSFTMLACCIRIGHRALKNQYLRAGYLAYGISIIFLLQILVNAGMNMGMLPTKGLTLPFISYGGSSLIACAVMVSFILKIDATTRVVNPNKEQSNF</sequence>
<keyword evidence="3 16" id="KW-1003">Cell membrane</keyword>
<evidence type="ECO:0000256" key="8">
    <source>
        <dbReference type="ARBA" id="ARBA00022960"/>
    </source>
</evidence>
<accession>A0AAW8J6F2</accession>
<dbReference type="RefSeq" id="WP_308976782.1">
    <property type="nucleotide sequence ID" value="NZ_JAVIDL010000001.1"/>
</dbReference>
<dbReference type="InterPro" id="IPR013437">
    <property type="entry name" value="FtsW"/>
</dbReference>
<evidence type="ECO:0000256" key="1">
    <source>
        <dbReference type="ARBA" id="ARBA00004651"/>
    </source>
</evidence>
<evidence type="ECO:0000256" key="6">
    <source>
        <dbReference type="ARBA" id="ARBA00022679"/>
    </source>
</evidence>
<dbReference type="GO" id="GO:0043093">
    <property type="term" value="P:FtsZ-dependent cytokinesis"/>
    <property type="evidence" value="ECO:0007669"/>
    <property type="project" value="UniProtKB-UniRule"/>
</dbReference>
<evidence type="ECO:0000313" key="17">
    <source>
        <dbReference type="EMBL" id="MDQ8934165.1"/>
    </source>
</evidence>
<dbReference type="AlphaFoldDB" id="A0AAW8J6F2"/>
<keyword evidence="16" id="KW-0997">Cell inner membrane</keyword>
<comment type="subcellular location">
    <subcellularLocation>
        <location evidence="16">Cell inner membrane</location>
        <topology evidence="16">Multi-pass membrane protein</topology>
    </subcellularLocation>
    <subcellularLocation>
        <location evidence="1">Cell membrane</location>
        <topology evidence="1">Multi-pass membrane protein</topology>
    </subcellularLocation>
    <text evidence="16">Localizes to the division septum.</text>
</comment>
<organism evidence="17 18">
    <name type="scientific">Acinetobacter rudis</name>
    <dbReference type="NCBI Taxonomy" id="632955"/>
    <lineage>
        <taxon>Bacteria</taxon>
        <taxon>Pseudomonadati</taxon>
        <taxon>Pseudomonadota</taxon>
        <taxon>Gammaproteobacteria</taxon>
        <taxon>Moraxellales</taxon>
        <taxon>Moraxellaceae</taxon>
        <taxon>Acinetobacter</taxon>
    </lineage>
</organism>
<comment type="caution">
    <text evidence="17">The sequence shown here is derived from an EMBL/GenBank/DDBJ whole genome shotgun (WGS) entry which is preliminary data.</text>
</comment>